<sequence length="68" mass="7533">MYGWSAFKELQDEHSSPDAPRCLRKPSHVDHSLGFSTHHLWTANSGPPLTGRLCKLLPLPPACPLSNK</sequence>
<gene>
    <name evidence="2" type="ORF">AMECASPLE_009332</name>
</gene>
<protein>
    <submittedName>
        <fullName evidence="2">Uncharacterized protein</fullName>
    </submittedName>
</protein>
<evidence type="ECO:0000256" key="1">
    <source>
        <dbReference type="SAM" id="MobiDB-lite"/>
    </source>
</evidence>
<feature type="region of interest" description="Disordered" evidence="1">
    <location>
        <begin position="1"/>
        <end position="20"/>
    </location>
</feature>
<proteinExistence type="predicted"/>
<comment type="caution">
    <text evidence="2">The sequence shown here is derived from an EMBL/GenBank/DDBJ whole genome shotgun (WGS) entry which is preliminary data.</text>
</comment>
<dbReference type="Proteomes" id="UP001469553">
    <property type="component" value="Unassembled WGS sequence"/>
</dbReference>
<evidence type="ECO:0000313" key="2">
    <source>
        <dbReference type="EMBL" id="MEQ2287127.1"/>
    </source>
</evidence>
<reference evidence="2 3" key="1">
    <citation type="submission" date="2021-06" db="EMBL/GenBank/DDBJ databases">
        <authorList>
            <person name="Palmer J.M."/>
        </authorList>
    </citation>
    <scope>NUCLEOTIDE SEQUENCE [LARGE SCALE GENOMIC DNA]</scope>
    <source>
        <strain evidence="2 3">AS_MEX2019</strain>
        <tissue evidence="2">Muscle</tissue>
    </source>
</reference>
<accession>A0ABV0Y061</accession>
<organism evidence="2 3">
    <name type="scientific">Ameca splendens</name>
    <dbReference type="NCBI Taxonomy" id="208324"/>
    <lineage>
        <taxon>Eukaryota</taxon>
        <taxon>Metazoa</taxon>
        <taxon>Chordata</taxon>
        <taxon>Craniata</taxon>
        <taxon>Vertebrata</taxon>
        <taxon>Euteleostomi</taxon>
        <taxon>Actinopterygii</taxon>
        <taxon>Neopterygii</taxon>
        <taxon>Teleostei</taxon>
        <taxon>Neoteleostei</taxon>
        <taxon>Acanthomorphata</taxon>
        <taxon>Ovalentaria</taxon>
        <taxon>Atherinomorphae</taxon>
        <taxon>Cyprinodontiformes</taxon>
        <taxon>Goodeidae</taxon>
        <taxon>Ameca</taxon>
    </lineage>
</organism>
<evidence type="ECO:0000313" key="3">
    <source>
        <dbReference type="Proteomes" id="UP001469553"/>
    </source>
</evidence>
<keyword evidence="3" id="KW-1185">Reference proteome</keyword>
<dbReference type="EMBL" id="JAHRIP010019329">
    <property type="protein sequence ID" value="MEQ2287127.1"/>
    <property type="molecule type" value="Genomic_DNA"/>
</dbReference>
<name>A0ABV0Y061_9TELE</name>